<evidence type="ECO:0000313" key="2">
    <source>
        <dbReference type="Proteomes" id="UP001165122"/>
    </source>
</evidence>
<dbReference type="EMBL" id="BRXW01000309">
    <property type="protein sequence ID" value="GMI17852.1"/>
    <property type="molecule type" value="Genomic_DNA"/>
</dbReference>
<comment type="caution">
    <text evidence="1">The sequence shown here is derived from an EMBL/GenBank/DDBJ whole genome shotgun (WGS) entry which is preliminary data.</text>
</comment>
<protein>
    <submittedName>
        <fullName evidence="1">Uncharacterized protein</fullName>
    </submittedName>
</protein>
<keyword evidence="2" id="KW-1185">Reference proteome</keyword>
<name>A0A9W7KZP2_9STRA</name>
<proteinExistence type="predicted"/>
<organism evidence="1 2">
    <name type="scientific">Triparma laevis f. longispina</name>
    <dbReference type="NCBI Taxonomy" id="1714387"/>
    <lineage>
        <taxon>Eukaryota</taxon>
        <taxon>Sar</taxon>
        <taxon>Stramenopiles</taxon>
        <taxon>Ochrophyta</taxon>
        <taxon>Bolidophyceae</taxon>
        <taxon>Parmales</taxon>
        <taxon>Triparmaceae</taxon>
        <taxon>Triparma</taxon>
    </lineage>
</organism>
<sequence length="326" mass="36042">MRSFSTLVTFIISICIFSSYVAFRVVTVQSIHHTSKIASVPTTPQPPSYLSDPPPSLSCPSKTPKLFCFLHALPDSSEIPLVRLHLLGLGGISSCDGYAVYSNVTNEILLGDNAVPGGVAYVGNARSSALDKQKTQYKTAANTPQLMSTWKTVLTSNIWKDYDWTVKVDADTVLDVHSLKCLLGSVDEVEVERSWGGLVGGGGVPKFMAKPDANSIGGGTVIGQVEALDFRSMELFQSRYLQCSSTSFFHNLLANQQYLPMSTEDGWFEQCMYVIGSTKVVSKWLMKDVRNQNYRKKKDKGCKNSQHGSYYTLKEVDDWIQCRNAM</sequence>
<dbReference type="Proteomes" id="UP001165122">
    <property type="component" value="Unassembled WGS sequence"/>
</dbReference>
<reference evidence="2" key="1">
    <citation type="journal article" date="2023" name="Commun. Biol.">
        <title>Genome analysis of Parmales, the sister group of diatoms, reveals the evolutionary specialization of diatoms from phago-mixotrophs to photoautotrophs.</title>
        <authorList>
            <person name="Ban H."/>
            <person name="Sato S."/>
            <person name="Yoshikawa S."/>
            <person name="Yamada K."/>
            <person name="Nakamura Y."/>
            <person name="Ichinomiya M."/>
            <person name="Sato N."/>
            <person name="Blanc-Mathieu R."/>
            <person name="Endo H."/>
            <person name="Kuwata A."/>
            <person name="Ogata H."/>
        </authorList>
    </citation>
    <scope>NUCLEOTIDE SEQUENCE [LARGE SCALE GENOMIC DNA]</scope>
    <source>
        <strain evidence="2">NIES 3700</strain>
    </source>
</reference>
<evidence type="ECO:0000313" key="1">
    <source>
        <dbReference type="EMBL" id="GMI17852.1"/>
    </source>
</evidence>
<accession>A0A9W7KZP2</accession>
<dbReference type="OrthoDB" id="407001at2759"/>
<gene>
    <name evidence="1" type="ORF">TrLO_g14175</name>
</gene>
<dbReference type="AlphaFoldDB" id="A0A9W7KZP2"/>